<evidence type="ECO:0000313" key="2">
    <source>
        <dbReference type="Proteomes" id="UP000308600"/>
    </source>
</evidence>
<accession>A0ACD3A2R2</accession>
<gene>
    <name evidence="1" type="ORF">BDN72DRAFT_905622</name>
</gene>
<evidence type="ECO:0000313" key="1">
    <source>
        <dbReference type="EMBL" id="TFK59690.1"/>
    </source>
</evidence>
<dbReference type="EMBL" id="ML208916">
    <property type="protein sequence ID" value="TFK59690.1"/>
    <property type="molecule type" value="Genomic_DNA"/>
</dbReference>
<dbReference type="Proteomes" id="UP000308600">
    <property type="component" value="Unassembled WGS sequence"/>
</dbReference>
<organism evidence="1 2">
    <name type="scientific">Pluteus cervinus</name>
    <dbReference type="NCBI Taxonomy" id="181527"/>
    <lineage>
        <taxon>Eukaryota</taxon>
        <taxon>Fungi</taxon>
        <taxon>Dikarya</taxon>
        <taxon>Basidiomycota</taxon>
        <taxon>Agaricomycotina</taxon>
        <taxon>Agaricomycetes</taxon>
        <taxon>Agaricomycetidae</taxon>
        <taxon>Agaricales</taxon>
        <taxon>Pluteineae</taxon>
        <taxon>Pluteaceae</taxon>
        <taxon>Pluteus</taxon>
    </lineage>
</organism>
<name>A0ACD3A2R2_9AGAR</name>
<keyword evidence="2" id="KW-1185">Reference proteome</keyword>
<reference evidence="1 2" key="1">
    <citation type="journal article" date="2019" name="Nat. Ecol. Evol.">
        <title>Megaphylogeny resolves global patterns of mushroom evolution.</title>
        <authorList>
            <person name="Varga T."/>
            <person name="Krizsan K."/>
            <person name="Foldi C."/>
            <person name="Dima B."/>
            <person name="Sanchez-Garcia M."/>
            <person name="Sanchez-Ramirez S."/>
            <person name="Szollosi G.J."/>
            <person name="Szarkandi J.G."/>
            <person name="Papp V."/>
            <person name="Albert L."/>
            <person name="Andreopoulos W."/>
            <person name="Angelini C."/>
            <person name="Antonin V."/>
            <person name="Barry K.W."/>
            <person name="Bougher N.L."/>
            <person name="Buchanan P."/>
            <person name="Buyck B."/>
            <person name="Bense V."/>
            <person name="Catcheside P."/>
            <person name="Chovatia M."/>
            <person name="Cooper J."/>
            <person name="Damon W."/>
            <person name="Desjardin D."/>
            <person name="Finy P."/>
            <person name="Geml J."/>
            <person name="Haridas S."/>
            <person name="Hughes K."/>
            <person name="Justo A."/>
            <person name="Karasinski D."/>
            <person name="Kautmanova I."/>
            <person name="Kiss B."/>
            <person name="Kocsube S."/>
            <person name="Kotiranta H."/>
            <person name="LaButti K.M."/>
            <person name="Lechner B.E."/>
            <person name="Liimatainen K."/>
            <person name="Lipzen A."/>
            <person name="Lukacs Z."/>
            <person name="Mihaltcheva S."/>
            <person name="Morgado L.N."/>
            <person name="Niskanen T."/>
            <person name="Noordeloos M.E."/>
            <person name="Ohm R.A."/>
            <person name="Ortiz-Santana B."/>
            <person name="Ovrebo C."/>
            <person name="Racz N."/>
            <person name="Riley R."/>
            <person name="Savchenko A."/>
            <person name="Shiryaev A."/>
            <person name="Soop K."/>
            <person name="Spirin V."/>
            <person name="Szebenyi C."/>
            <person name="Tomsovsky M."/>
            <person name="Tulloss R.E."/>
            <person name="Uehling J."/>
            <person name="Grigoriev I.V."/>
            <person name="Vagvolgyi C."/>
            <person name="Papp T."/>
            <person name="Martin F.M."/>
            <person name="Miettinen O."/>
            <person name="Hibbett D.S."/>
            <person name="Nagy L.G."/>
        </authorList>
    </citation>
    <scope>NUCLEOTIDE SEQUENCE [LARGE SCALE GENOMIC DNA]</scope>
    <source>
        <strain evidence="1 2">NL-1719</strain>
    </source>
</reference>
<proteinExistence type="predicted"/>
<sequence length="669" mass="75510">MAQNKYDKSELMFLSDQSIELTPVDGHVATVSQDQRWYITSPNQSFIPEPAFGSNRSVIRRQDYRFGNDDYIQWPQAYNEKCPHHACILLRQESGPYACMWRDLVPNDFIPSPALSRLGCLNTELLKNLRSLSDELLYRIKLYHEKRPHFKLAKVLSHWLTLGLSRLQGTMMTFPELQMVVHWVQRTWIELEAAMDYMEIYKPRMDGEEPPPSTDQVAMTMGVFVFLPHVAALYFKARLPFWMVQPMDSRSSQNLLSLIPVTPPSRLVHAKLPPGQPIWCGPAGDILKILAIQETAFGTMGYANPFNIDSGFSAPPALPSSSTVVVSSSSTRAPSPTPSTSSTSTHTSSRGASQGSRSSKSRKRNKNPYKAQAPEAPGNQTFRIRLDAFQPVTVSEASRNLLPKAILSWQDALKRVNADVSIMIDAAQRGRDDSKFMFPTIAALTVGNAERLVRQFTTWGAIREACIYRAISSSSQSRPLSHQDWRNFLHAPAGPNSTSPQEIFKGPFFDLGIDPSSLQSLPLISFTNKLPLRRMVWEVCEYNFRCELRALDHRICRVDVEYEDHQERLQNALSADPDSSSGLFVFDHRVATIGLASLSFAARLDVLKSLRDLMLDWEVPVPPLLAQPSSDVSERFVKAFEDELCKYYCQTFFNYFGRAASIPYSLHQV</sequence>
<protein>
    <submittedName>
        <fullName evidence="1">Uncharacterized protein</fullName>
    </submittedName>
</protein>